<dbReference type="PANTHER" id="PTHR43537">
    <property type="entry name" value="TRANSCRIPTIONAL REGULATOR, GNTR FAMILY"/>
    <property type="match status" value="1"/>
</dbReference>
<evidence type="ECO:0000256" key="3">
    <source>
        <dbReference type="ARBA" id="ARBA00023163"/>
    </source>
</evidence>
<proteinExistence type="predicted"/>
<dbReference type="InterPro" id="IPR011711">
    <property type="entry name" value="GntR_C"/>
</dbReference>
<comment type="caution">
    <text evidence="5">The sequence shown here is derived from an EMBL/GenBank/DDBJ whole genome shotgun (WGS) entry which is preliminary data.</text>
</comment>
<keyword evidence="3" id="KW-0804">Transcription</keyword>
<dbReference type="PANTHER" id="PTHR43537:SF5">
    <property type="entry name" value="UXU OPERON TRANSCRIPTIONAL REGULATOR"/>
    <property type="match status" value="1"/>
</dbReference>
<dbReference type="InterPro" id="IPR008920">
    <property type="entry name" value="TF_FadR/GntR_C"/>
</dbReference>
<dbReference type="OrthoDB" id="9816161at2"/>
<keyword evidence="2 5" id="KW-0238">DNA-binding</keyword>
<evidence type="ECO:0000256" key="1">
    <source>
        <dbReference type="ARBA" id="ARBA00023015"/>
    </source>
</evidence>
<dbReference type="InterPro" id="IPR036388">
    <property type="entry name" value="WH-like_DNA-bd_sf"/>
</dbReference>
<organism evidence="5 6">
    <name type="scientific">Kineococcus rhizosphaerae</name>
    <dbReference type="NCBI Taxonomy" id="559628"/>
    <lineage>
        <taxon>Bacteria</taxon>
        <taxon>Bacillati</taxon>
        <taxon>Actinomycetota</taxon>
        <taxon>Actinomycetes</taxon>
        <taxon>Kineosporiales</taxon>
        <taxon>Kineosporiaceae</taxon>
        <taxon>Kineococcus</taxon>
    </lineage>
</organism>
<gene>
    <name evidence="5" type="ORF">CLV37_103332</name>
</gene>
<dbReference type="Gene3D" id="1.20.120.530">
    <property type="entry name" value="GntR ligand-binding domain-like"/>
    <property type="match status" value="1"/>
</dbReference>
<dbReference type="Proteomes" id="UP000238083">
    <property type="component" value="Unassembled WGS sequence"/>
</dbReference>
<sequence>MTEVELLVDSVYATLLDRIVDGRLAPGSALSVPALALELGVSRSPVRESVQRLVAEGVAVTVAHTGARVATVSLADLDEVLRVREVLDGLAAAEATAVVDADGLTRLEELLDAGERAVRGPVDPAGDAALDLRFHALLRELSGNATLAETLRRLEVRAHLFGAGLWADQRHRELAVAEHRGIVAAVAAGDVAAARARAGAHVAALAVRMRRAAR</sequence>
<dbReference type="SUPFAM" id="SSF48008">
    <property type="entry name" value="GntR ligand-binding domain-like"/>
    <property type="match status" value="1"/>
</dbReference>
<dbReference type="Gene3D" id="1.10.10.10">
    <property type="entry name" value="Winged helix-like DNA-binding domain superfamily/Winged helix DNA-binding domain"/>
    <property type="match status" value="1"/>
</dbReference>
<accession>A0A2T0R6Z7</accession>
<dbReference type="EMBL" id="PVZF01000003">
    <property type="protein sequence ID" value="PRY16900.1"/>
    <property type="molecule type" value="Genomic_DNA"/>
</dbReference>
<reference evidence="5 6" key="1">
    <citation type="submission" date="2018-03" db="EMBL/GenBank/DDBJ databases">
        <title>Genomic Encyclopedia of Archaeal and Bacterial Type Strains, Phase II (KMG-II): from individual species to whole genera.</title>
        <authorList>
            <person name="Goeker M."/>
        </authorList>
    </citation>
    <scope>NUCLEOTIDE SEQUENCE [LARGE SCALE GENOMIC DNA]</scope>
    <source>
        <strain evidence="5 6">DSM 19711</strain>
    </source>
</reference>
<dbReference type="SUPFAM" id="SSF46785">
    <property type="entry name" value="Winged helix' DNA-binding domain"/>
    <property type="match status" value="1"/>
</dbReference>
<dbReference type="InterPro" id="IPR000524">
    <property type="entry name" value="Tscrpt_reg_HTH_GntR"/>
</dbReference>
<dbReference type="AlphaFoldDB" id="A0A2T0R6Z7"/>
<evidence type="ECO:0000259" key="4">
    <source>
        <dbReference type="PROSITE" id="PS50949"/>
    </source>
</evidence>
<dbReference type="Pfam" id="PF00392">
    <property type="entry name" value="GntR"/>
    <property type="match status" value="1"/>
</dbReference>
<dbReference type="Pfam" id="PF07729">
    <property type="entry name" value="FCD"/>
    <property type="match status" value="1"/>
</dbReference>
<feature type="domain" description="HTH gntR-type" evidence="4">
    <location>
        <begin position="5"/>
        <end position="72"/>
    </location>
</feature>
<dbReference type="GO" id="GO:0003700">
    <property type="term" value="F:DNA-binding transcription factor activity"/>
    <property type="evidence" value="ECO:0007669"/>
    <property type="project" value="InterPro"/>
</dbReference>
<dbReference type="RefSeq" id="WP_146149343.1">
    <property type="nucleotide sequence ID" value="NZ_PVZF01000003.1"/>
</dbReference>
<protein>
    <submittedName>
        <fullName evidence="5">DNA-binding GntR family transcriptional regulator</fullName>
    </submittedName>
</protein>
<dbReference type="CDD" id="cd07377">
    <property type="entry name" value="WHTH_GntR"/>
    <property type="match status" value="1"/>
</dbReference>
<dbReference type="InterPro" id="IPR036390">
    <property type="entry name" value="WH_DNA-bd_sf"/>
</dbReference>
<dbReference type="GO" id="GO:0003677">
    <property type="term" value="F:DNA binding"/>
    <property type="evidence" value="ECO:0007669"/>
    <property type="project" value="UniProtKB-KW"/>
</dbReference>
<dbReference type="SMART" id="SM00895">
    <property type="entry name" value="FCD"/>
    <property type="match status" value="1"/>
</dbReference>
<keyword evidence="1" id="KW-0805">Transcription regulation</keyword>
<dbReference type="SMART" id="SM00345">
    <property type="entry name" value="HTH_GNTR"/>
    <property type="match status" value="1"/>
</dbReference>
<dbReference type="PROSITE" id="PS50949">
    <property type="entry name" value="HTH_GNTR"/>
    <property type="match status" value="1"/>
</dbReference>
<evidence type="ECO:0000313" key="6">
    <source>
        <dbReference type="Proteomes" id="UP000238083"/>
    </source>
</evidence>
<name>A0A2T0R6Z7_9ACTN</name>
<evidence type="ECO:0000256" key="2">
    <source>
        <dbReference type="ARBA" id="ARBA00023125"/>
    </source>
</evidence>
<evidence type="ECO:0000313" key="5">
    <source>
        <dbReference type="EMBL" id="PRY16900.1"/>
    </source>
</evidence>
<keyword evidence="6" id="KW-1185">Reference proteome</keyword>